<sequence length="151" mass="16011">MYMLEAAPETTATVSTNTSATSEAKNNVLTACVVLREHGGKGGIKTPNSTTDTLDVESDAPEAVATMPGPWSLHSVAEDEGFSELADSDGRGEEEGKSLESSHLDNDHLAPEAIPTAHHAPSSESTDLQQLLRSLHMIRDHGSFIVACKDK</sequence>
<keyword evidence="2" id="KW-1185">Reference proteome</keyword>
<feature type="non-terminal residue" evidence="1">
    <location>
        <position position="151"/>
    </location>
</feature>
<reference evidence="1" key="1">
    <citation type="submission" date="2024-09" db="EMBL/GenBank/DDBJ databases">
        <title>Black Yeasts Isolated from many extreme environments.</title>
        <authorList>
            <person name="Coleine C."/>
            <person name="Stajich J.E."/>
            <person name="Selbmann L."/>
        </authorList>
    </citation>
    <scope>NUCLEOTIDE SEQUENCE</scope>
    <source>
        <strain evidence="1">CCFEE 5737</strain>
    </source>
</reference>
<dbReference type="EMBL" id="JAWDJW010006651">
    <property type="protein sequence ID" value="KAK3063989.1"/>
    <property type="molecule type" value="Genomic_DNA"/>
</dbReference>
<gene>
    <name evidence="1" type="ORF">LTS18_011116</name>
</gene>
<proteinExistence type="predicted"/>
<evidence type="ECO:0000313" key="2">
    <source>
        <dbReference type="Proteomes" id="UP001186974"/>
    </source>
</evidence>
<protein>
    <submittedName>
        <fullName evidence="1">Uncharacterized protein</fullName>
    </submittedName>
</protein>
<dbReference type="Proteomes" id="UP001186974">
    <property type="component" value="Unassembled WGS sequence"/>
</dbReference>
<organism evidence="1 2">
    <name type="scientific">Coniosporium uncinatum</name>
    <dbReference type="NCBI Taxonomy" id="93489"/>
    <lineage>
        <taxon>Eukaryota</taxon>
        <taxon>Fungi</taxon>
        <taxon>Dikarya</taxon>
        <taxon>Ascomycota</taxon>
        <taxon>Pezizomycotina</taxon>
        <taxon>Dothideomycetes</taxon>
        <taxon>Dothideomycetes incertae sedis</taxon>
        <taxon>Coniosporium</taxon>
    </lineage>
</organism>
<evidence type="ECO:0000313" key="1">
    <source>
        <dbReference type="EMBL" id="KAK3063989.1"/>
    </source>
</evidence>
<name>A0ACC3D9J6_9PEZI</name>
<accession>A0ACC3D9J6</accession>
<comment type="caution">
    <text evidence="1">The sequence shown here is derived from an EMBL/GenBank/DDBJ whole genome shotgun (WGS) entry which is preliminary data.</text>
</comment>